<evidence type="ECO:0000256" key="1">
    <source>
        <dbReference type="SAM" id="Phobius"/>
    </source>
</evidence>
<gene>
    <name evidence="2" type="ORF">CP523_15765</name>
</gene>
<dbReference type="AlphaFoldDB" id="A0A9N7PMH6"/>
<feature type="transmembrane region" description="Helical" evidence="1">
    <location>
        <begin position="102"/>
        <end position="124"/>
    </location>
</feature>
<feature type="transmembrane region" description="Helical" evidence="1">
    <location>
        <begin position="46"/>
        <end position="65"/>
    </location>
</feature>
<keyword evidence="1" id="KW-1133">Transmembrane helix</keyword>
<name>A0A9N7PMH6_CLOSE</name>
<dbReference type="InterPro" id="IPR045407">
    <property type="entry name" value="DUF6512"/>
</dbReference>
<dbReference type="KEGG" id="csep:CP523_15765"/>
<evidence type="ECO:0000313" key="3">
    <source>
        <dbReference type="Proteomes" id="UP000280586"/>
    </source>
</evidence>
<sequence>MDRLITICVIFSFILGTLLHFTYEIFNRNKFIGYFSATNESIWEHIKLSIFPIFIFMIILISFNYKNINNPFFALGISLLFSLIIVPTLFYSYTYFTKKSIFLIDILIFVIAVVLPFLLIKYIINLPKFFIIFELIGILLTVSILFMFFYFTYHPPKHKIFIPFNYLKKKS</sequence>
<dbReference type="RefSeq" id="WP_066678921.1">
    <property type="nucleotide sequence ID" value="NZ_CABMIZ010000056.1"/>
</dbReference>
<dbReference type="Proteomes" id="UP000280586">
    <property type="component" value="Chromosome"/>
</dbReference>
<feature type="transmembrane region" description="Helical" evidence="1">
    <location>
        <begin position="130"/>
        <end position="151"/>
    </location>
</feature>
<keyword evidence="1" id="KW-0812">Transmembrane</keyword>
<evidence type="ECO:0000313" key="2">
    <source>
        <dbReference type="EMBL" id="AYE35776.1"/>
    </source>
</evidence>
<dbReference type="Pfam" id="PF20122">
    <property type="entry name" value="DUF6512"/>
    <property type="match status" value="1"/>
</dbReference>
<dbReference type="EMBL" id="CP023671">
    <property type="protein sequence ID" value="AYE35776.1"/>
    <property type="molecule type" value="Genomic_DNA"/>
</dbReference>
<reference evidence="2 3" key="1">
    <citation type="submission" date="2017-09" db="EMBL/GenBank/DDBJ databases">
        <authorList>
            <person name="Thomas P."/>
            <person name="Seyboldt C."/>
        </authorList>
    </citation>
    <scope>NUCLEOTIDE SEQUENCE [LARGE SCALE GENOMIC DNA]</scope>
    <source>
        <strain evidence="2 3">DSM 7534</strain>
    </source>
</reference>
<proteinExistence type="predicted"/>
<protein>
    <submittedName>
        <fullName evidence="2">Uncharacterized protein</fullName>
    </submittedName>
</protein>
<organism evidence="2 3">
    <name type="scientific">Clostridium septicum</name>
    <dbReference type="NCBI Taxonomy" id="1504"/>
    <lineage>
        <taxon>Bacteria</taxon>
        <taxon>Bacillati</taxon>
        <taxon>Bacillota</taxon>
        <taxon>Clostridia</taxon>
        <taxon>Eubacteriales</taxon>
        <taxon>Clostridiaceae</taxon>
        <taxon>Clostridium</taxon>
    </lineage>
</organism>
<keyword evidence="1" id="KW-0472">Membrane</keyword>
<feature type="transmembrane region" description="Helical" evidence="1">
    <location>
        <begin position="6"/>
        <end position="26"/>
    </location>
</feature>
<accession>A0A9N7PMH6</accession>
<feature type="transmembrane region" description="Helical" evidence="1">
    <location>
        <begin position="71"/>
        <end position="90"/>
    </location>
</feature>
<dbReference type="GeneID" id="303562301"/>